<feature type="region of interest" description="Disordered" evidence="9">
    <location>
        <begin position="74"/>
        <end position="111"/>
    </location>
</feature>
<dbReference type="Pfam" id="PF21998">
    <property type="entry name" value="FERM_C1_MyoVII"/>
    <property type="match status" value="1"/>
</dbReference>
<dbReference type="InterPro" id="IPR051567">
    <property type="entry name" value="Unconventional_Myosin_ATPase"/>
</dbReference>
<keyword evidence="6" id="KW-0067">ATP-binding</keyword>
<dbReference type="InterPro" id="IPR038185">
    <property type="entry name" value="MyTH4_dom_sf"/>
</dbReference>
<keyword evidence="5" id="KW-0547">Nucleotide-binding</keyword>
<feature type="compositionally biased region" description="Basic and acidic residues" evidence="9">
    <location>
        <begin position="74"/>
        <end position="84"/>
    </location>
</feature>
<dbReference type="OrthoDB" id="6108017at2759"/>
<keyword evidence="12" id="KW-1185">Reference proteome</keyword>
<dbReference type="PANTHER" id="PTHR22692:SF33">
    <property type="entry name" value="MYOSIN"/>
    <property type="match status" value="1"/>
</dbReference>
<dbReference type="GeneID" id="106061713"/>
<evidence type="ECO:0000313" key="12">
    <source>
        <dbReference type="Proteomes" id="UP001165740"/>
    </source>
</evidence>
<dbReference type="CDD" id="cd17092">
    <property type="entry name" value="FERM1_F1_Myosin-VII"/>
    <property type="match status" value="1"/>
</dbReference>
<sequence>MSQNSSGTNLSRQDSFGVSATVTAASAFGDDLADISYSIPELSQYKEDKSKKHGKHKEEAFIKTIYLNIDRQESSVHDQEENGEHTTGQLQSSGGSPDQSDAASGISGDSEETDLTVTTFSSFAQSRFVMKASPVYSCTALTHPLLPKDDKADYLASLASWVTILRIMGDIPDDAADKLVVTGSKSPIPSKLRSYFKTKYSKKDVDDAHRKYSDLFKDPTGTDTKSLPFLSGMTDTILEKVQLLCAMGIYRPSLRDELYCQLCKQLSNNPSKNSIVRGWVLMYMFAGSFAPTESLAPSFNSFLSEGPPEFSDKIDWMLRRTCSVGTRTYPPSWLEFQAAKNGKPVLVPISLMNGHRMLCEVDAAMTVSEVIRNIGERLGMNELTGFSLYISLHTKISCLGNSQHRLLDAISESETFSKQMGIRENNAIWRIFFRLEYFSSWHNPEEDDAVSELVFQQIRRGIKMSEYRLENEELLLNTAAKVYCLEHADDVGHLKLEAFVNSFIPDSLLEKRPKDFFPSKLKASFYNLKLDKERPSASTIKAEIITLGKDNFDILFSRYYNVSKVVSSNQQLTEVVVGVNHKGIFVVDSTDKLKLHLDFAEIVNIVKAKHSLTLGVAQQESVVFSTNHSDDFNNLVSTFIEELTKRSDHSNSQRGLYSAGYDTFFYFSETSHFHVLFESCVVQSDIATKPLHVGDGPQDANIIKGDILEMNQSVSELVGNETVTVLCQRTHKPCDIPVNLCYVVATVKPLPEDMMVRLVGQLRKGTTGNNIMEPKQQPNLQQYAKSHFRPSNENSVSKLLSKATLKKKDSEALWSYSKDGLKKPLLKRTCARDDVRKLATHCFASLQTYMSNLVCNDEVSNYVLCSEWILNPARRNKFLRDEIYCQIIKQLTNNNDKVQTDRGWSALTLLTSICPPSHELYEHVRAFLKASTHPLSTICESNLQLKKKRGGCRLYSSHFLEHEMVIKQLPNVRIQLFLPNQTTQTLEVTSHTKIFDIKKSITTRLKLSSSSEYSLFFSCGDKVNCLSDRAFYFDCLSHAEVYWFKQGKRSSYSVTKNQPLLVMLKKIWVNGQPGTDPVADQIFHYSQEMPNYLRGYHNIPEDLIIKLAALVYRGQFGSETKHFSKPSALINLIIPKHFLNGKDINSVMKAVEKQYQADVTLSQQEARSTFLQYLSQLNTYGSVFFEVKQRVVDYLPKVCLIAINYSGVHIIETENKIVVKSYNYDQIPNWAYDEQSFTLIVVEGSSTNKILLETKVGHNMDDLLMSYVGWIMNYQMRKKHGYLGDQAGESIV</sequence>
<dbReference type="OMA" id="WRLFFRR"/>
<dbReference type="PROSITE" id="PS50057">
    <property type="entry name" value="FERM_3"/>
    <property type="match status" value="2"/>
</dbReference>
<evidence type="ECO:0000256" key="5">
    <source>
        <dbReference type="ARBA" id="ARBA00022741"/>
    </source>
</evidence>
<reference evidence="13" key="1">
    <citation type="submission" date="2025-08" db="UniProtKB">
        <authorList>
            <consortium name="RefSeq"/>
        </authorList>
    </citation>
    <scope>IDENTIFICATION</scope>
</reference>
<dbReference type="CDD" id="cd17093">
    <property type="entry name" value="FERM2_F1_Myosin-VII"/>
    <property type="match status" value="1"/>
</dbReference>
<dbReference type="InterPro" id="IPR014352">
    <property type="entry name" value="FERM/acyl-CoA-bd_prot_sf"/>
</dbReference>
<evidence type="ECO:0000259" key="10">
    <source>
        <dbReference type="PROSITE" id="PS50057"/>
    </source>
</evidence>
<comment type="subcellular location">
    <subcellularLocation>
        <location evidence="1">Cytoplasm</location>
    </subcellularLocation>
</comment>
<dbReference type="SUPFAM" id="SSF50729">
    <property type="entry name" value="PH domain-like"/>
    <property type="match status" value="1"/>
</dbReference>
<accession>A0A9W2Z205</accession>
<dbReference type="SMART" id="SM00139">
    <property type="entry name" value="MyTH4"/>
    <property type="match status" value="2"/>
</dbReference>
<dbReference type="RefSeq" id="XP_055869025.1">
    <property type="nucleotide sequence ID" value="XM_056013050.1"/>
</dbReference>
<dbReference type="InterPro" id="IPR019748">
    <property type="entry name" value="FERM_central"/>
</dbReference>
<dbReference type="Proteomes" id="UP001165740">
    <property type="component" value="Chromosome 15"/>
</dbReference>
<evidence type="ECO:0000256" key="8">
    <source>
        <dbReference type="ARBA" id="ARBA00023203"/>
    </source>
</evidence>
<dbReference type="Gene3D" id="3.10.20.90">
    <property type="entry name" value="Phosphatidylinositol 3-kinase Catalytic Subunit, Chain A, domain 1"/>
    <property type="match status" value="2"/>
</dbReference>
<dbReference type="CDD" id="cd14473">
    <property type="entry name" value="FERM_B-lobe"/>
    <property type="match status" value="1"/>
</dbReference>
<evidence type="ECO:0000256" key="3">
    <source>
        <dbReference type="ARBA" id="ARBA00022490"/>
    </source>
</evidence>
<evidence type="ECO:0000256" key="4">
    <source>
        <dbReference type="ARBA" id="ARBA00022737"/>
    </source>
</evidence>
<dbReference type="Pfam" id="PF21989">
    <property type="entry name" value="RA_2"/>
    <property type="match status" value="2"/>
</dbReference>
<dbReference type="GO" id="GO:0005524">
    <property type="term" value="F:ATP binding"/>
    <property type="evidence" value="ECO:0007669"/>
    <property type="project" value="UniProtKB-KW"/>
</dbReference>
<dbReference type="GO" id="GO:0005856">
    <property type="term" value="C:cytoskeleton"/>
    <property type="evidence" value="ECO:0007669"/>
    <property type="project" value="InterPro"/>
</dbReference>
<evidence type="ECO:0000313" key="13">
    <source>
        <dbReference type="RefSeq" id="XP_055869025.1"/>
    </source>
</evidence>
<evidence type="ECO:0000256" key="2">
    <source>
        <dbReference type="ARBA" id="ARBA00008314"/>
    </source>
</evidence>
<protein>
    <submittedName>
        <fullName evidence="13">Myosin-VIIa-like</fullName>
    </submittedName>
</protein>
<dbReference type="Pfam" id="PF02174">
    <property type="entry name" value="IRS"/>
    <property type="match status" value="1"/>
</dbReference>
<name>A0A9W2Z205_BIOGL</name>
<dbReference type="Gene3D" id="2.30.29.30">
    <property type="entry name" value="Pleckstrin-homology domain (PH domain)/Phosphotyrosine-binding domain (PTB)"/>
    <property type="match status" value="2"/>
</dbReference>
<dbReference type="Gene3D" id="1.20.80.10">
    <property type="match status" value="2"/>
</dbReference>
<evidence type="ECO:0000259" key="11">
    <source>
        <dbReference type="PROSITE" id="PS51016"/>
    </source>
</evidence>
<gene>
    <name evidence="13" type="primary">LOC106061713</name>
</gene>
<feature type="domain" description="MyTH4" evidence="11">
    <location>
        <begin position="136"/>
        <end position="340"/>
    </location>
</feature>
<dbReference type="InterPro" id="IPR029071">
    <property type="entry name" value="Ubiquitin-like_domsf"/>
</dbReference>
<dbReference type="Gene3D" id="1.25.40.530">
    <property type="entry name" value="MyTH4 domain"/>
    <property type="match status" value="2"/>
</dbReference>
<dbReference type="InterPro" id="IPR000299">
    <property type="entry name" value="FERM_domain"/>
</dbReference>
<dbReference type="PANTHER" id="PTHR22692">
    <property type="entry name" value="MYOSIN VII, XV"/>
    <property type="match status" value="1"/>
</dbReference>
<feature type="domain" description="FERM" evidence="10">
    <location>
        <begin position="972"/>
        <end position="1275"/>
    </location>
</feature>
<dbReference type="SUPFAM" id="SSF47031">
    <property type="entry name" value="Second domain of FERM"/>
    <property type="match status" value="1"/>
</dbReference>
<keyword evidence="8" id="KW-0009">Actin-binding</keyword>
<keyword evidence="4" id="KW-0677">Repeat</keyword>
<evidence type="ECO:0000256" key="1">
    <source>
        <dbReference type="ARBA" id="ARBA00004496"/>
    </source>
</evidence>
<organism evidence="12 13">
    <name type="scientific">Biomphalaria glabrata</name>
    <name type="common">Bloodfluke planorb</name>
    <name type="synonym">Freshwater snail</name>
    <dbReference type="NCBI Taxonomy" id="6526"/>
    <lineage>
        <taxon>Eukaryota</taxon>
        <taxon>Metazoa</taxon>
        <taxon>Spiralia</taxon>
        <taxon>Lophotrochozoa</taxon>
        <taxon>Mollusca</taxon>
        <taxon>Gastropoda</taxon>
        <taxon>Heterobranchia</taxon>
        <taxon>Euthyneura</taxon>
        <taxon>Panpulmonata</taxon>
        <taxon>Hygrophila</taxon>
        <taxon>Lymnaeoidea</taxon>
        <taxon>Planorbidae</taxon>
        <taxon>Biomphalaria</taxon>
    </lineage>
</organism>
<dbReference type="GO" id="GO:0005737">
    <property type="term" value="C:cytoplasm"/>
    <property type="evidence" value="ECO:0007669"/>
    <property type="project" value="UniProtKB-SubCell"/>
</dbReference>
<dbReference type="PROSITE" id="PS51016">
    <property type="entry name" value="MYTH4"/>
    <property type="match status" value="2"/>
</dbReference>
<keyword evidence="3" id="KW-0963">Cytoplasm</keyword>
<evidence type="ECO:0000256" key="6">
    <source>
        <dbReference type="ARBA" id="ARBA00022840"/>
    </source>
</evidence>
<dbReference type="InterPro" id="IPR000857">
    <property type="entry name" value="MyTH4_dom"/>
</dbReference>
<dbReference type="Pfam" id="PF00784">
    <property type="entry name" value="MyTH4"/>
    <property type="match status" value="2"/>
</dbReference>
<feature type="domain" description="MyTH4" evidence="11">
    <location>
        <begin position="816"/>
        <end position="966"/>
    </location>
</feature>
<dbReference type="InterPro" id="IPR002404">
    <property type="entry name" value="IRS_PTB"/>
</dbReference>
<evidence type="ECO:0000256" key="7">
    <source>
        <dbReference type="ARBA" id="ARBA00023175"/>
    </source>
</evidence>
<dbReference type="SUPFAM" id="SSF54236">
    <property type="entry name" value="Ubiquitin-like"/>
    <property type="match status" value="2"/>
</dbReference>
<evidence type="ECO:0000256" key="9">
    <source>
        <dbReference type="SAM" id="MobiDB-lite"/>
    </source>
</evidence>
<keyword evidence="7" id="KW-0505">Motor protein</keyword>
<dbReference type="SMART" id="SM00295">
    <property type="entry name" value="B41"/>
    <property type="match status" value="2"/>
</dbReference>
<proteinExistence type="inferred from homology"/>
<comment type="similarity">
    <text evidence="2">Belongs to the TRAFAC class myosin-kinesin ATPase superfamily. Myosin family.</text>
</comment>
<dbReference type="InterPro" id="IPR019749">
    <property type="entry name" value="Band_41_domain"/>
</dbReference>
<dbReference type="InterPro" id="IPR011993">
    <property type="entry name" value="PH-like_dom_sf"/>
</dbReference>
<dbReference type="InterPro" id="IPR035963">
    <property type="entry name" value="FERM_2"/>
</dbReference>
<feature type="compositionally biased region" description="Polar residues" evidence="9">
    <location>
        <begin position="85"/>
        <end position="102"/>
    </location>
</feature>
<dbReference type="GO" id="GO:0003779">
    <property type="term" value="F:actin binding"/>
    <property type="evidence" value="ECO:0007669"/>
    <property type="project" value="UniProtKB-KW"/>
</dbReference>
<feature type="domain" description="FERM" evidence="10">
    <location>
        <begin position="345"/>
        <end position="650"/>
    </location>
</feature>
<dbReference type="InterPro" id="IPR041793">
    <property type="entry name" value="MyoVII_FERM_C1"/>
</dbReference>